<reference evidence="2" key="1">
    <citation type="submission" date="2022-11" db="UniProtKB">
        <authorList>
            <consortium name="WormBaseParasite"/>
        </authorList>
    </citation>
    <scope>IDENTIFICATION</scope>
</reference>
<evidence type="ECO:0000313" key="1">
    <source>
        <dbReference type="Proteomes" id="UP000887565"/>
    </source>
</evidence>
<accession>A0A915J0E5</accession>
<dbReference type="WBParaSite" id="nRc.2.0.1.t19162-RA">
    <property type="protein sequence ID" value="nRc.2.0.1.t19162-RA"/>
    <property type="gene ID" value="nRc.2.0.1.g19162"/>
</dbReference>
<protein>
    <submittedName>
        <fullName evidence="2">Uncharacterized protein</fullName>
    </submittedName>
</protein>
<dbReference type="Proteomes" id="UP000887565">
    <property type="component" value="Unplaced"/>
</dbReference>
<evidence type="ECO:0000313" key="2">
    <source>
        <dbReference type="WBParaSite" id="nRc.2.0.1.t19162-RA"/>
    </source>
</evidence>
<dbReference type="AlphaFoldDB" id="A0A915J0E5"/>
<name>A0A915J0E5_ROMCU</name>
<organism evidence="1 2">
    <name type="scientific">Romanomermis culicivorax</name>
    <name type="common">Nematode worm</name>
    <dbReference type="NCBI Taxonomy" id="13658"/>
    <lineage>
        <taxon>Eukaryota</taxon>
        <taxon>Metazoa</taxon>
        <taxon>Ecdysozoa</taxon>
        <taxon>Nematoda</taxon>
        <taxon>Enoplea</taxon>
        <taxon>Dorylaimia</taxon>
        <taxon>Mermithida</taxon>
        <taxon>Mermithoidea</taxon>
        <taxon>Mermithidae</taxon>
        <taxon>Romanomermis</taxon>
    </lineage>
</organism>
<keyword evidence="1" id="KW-1185">Reference proteome</keyword>
<sequence length="113" mass="12486">MDVDGGQWGARRAKSLCQQRRRHNYGHQRGGRICHCSITCDNINSNADVDAGVNDDARNSIANYSKSPHQLRISGNFGNFKPSIKPRSLSKDITSFSTILRKVGSFSLAKGYT</sequence>
<proteinExistence type="predicted"/>